<dbReference type="GeneTree" id="ENSGT01150000286992"/>
<proteinExistence type="inferred from homology"/>
<name>A0A9J7XEH0_CYPCA</name>
<dbReference type="Gene3D" id="3.40.50.300">
    <property type="entry name" value="P-loop containing nucleotide triphosphate hydrolases"/>
    <property type="match status" value="1"/>
</dbReference>
<evidence type="ECO:0000256" key="1">
    <source>
        <dbReference type="ARBA" id="ARBA00008535"/>
    </source>
</evidence>
<dbReference type="GO" id="GO:0005525">
    <property type="term" value="F:GTP binding"/>
    <property type="evidence" value="ECO:0007669"/>
    <property type="project" value="UniProtKB-KW"/>
</dbReference>
<dbReference type="InterPro" id="IPR006703">
    <property type="entry name" value="G_AIG1"/>
</dbReference>
<dbReference type="CDD" id="cd01852">
    <property type="entry name" value="AIG1"/>
    <property type="match status" value="1"/>
</dbReference>
<evidence type="ECO:0000256" key="4">
    <source>
        <dbReference type="SAM" id="Phobius"/>
    </source>
</evidence>
<dbReference type="Ensembl" id="ENSCCRT00000185842.1">
    <property type="protein sequence ID" value="ENSCCRP00000106047.1"/>
    <property type="gene ID" value="ENSCCRG00000075368.1"/>
</dbReference>
<dbReference type="FunFam" id="3.40.50.300:FF:000366">
    <property type="entry name" value="GTPase, IMAP family member 2"/>
    <property type="match status" value="1"/>
</dbReference>
<dbReference type="Pfam" id="PF04548">
    <property type="entry name" value="AIG1"/>
    <property type="match status" value="1"/>
</dbReference>
<evidence type="ECO:0000256" key="2">
    <source>
        <dbReference type="ARBA" id="ARBA00022741"/>
    </source>
</evidence>
<dbReference type="Proteomes" id="UP001108240">
    <property type="component" value="Unplaced"/>
</dbReference>
<protein>
    <submittedName>
        <fullName evidence="6">Zgc:195075</fullName>
    </submittedName>
</protein>
<dbReference type="InterPro" id="IPR045058">
    <property type="entry name" value="GIMA/IAN/Toc"/>
</dbReference>
<evidence type="ECO:0000259" key="5">
    <source>
        <dbReference type="PROSITE" id="PS51720"/>
    </source>
</evidence>
<evidence type="ECO:0000313" key="7">
    <source>
        <dbReference type="Proteomes" id="UP001108240"/>
    </source>
</evidence>
<comment type="similarity">
    <text evidence="1">Belongs to the TRAFAC class TrmE-Era-EngA-EngB-Septin-like GTPase superfamily. AIG1/Toc34/Toc159-like paraseptin GTPase family. IAN subfamily.</text>
</comment>
<keyword evidence="7" id="KW-1185">Reference proteome</keyword>
<keyword evidence="4" id="KW-0472">Membrane</keyword>
<evidence type="ECO:0000313" key="6">
    <source>
        <dbReference type="Ensembl" id="ENSCCRP00000106047.1"/>
    </source>
</evidence>
<dbReference type="SUPFAM" id="SSF52540">
    <property type="entry name" value="P-loop containing nucleoside triphosphate hydrolases"/>
    <property type="match status" value="1"/>
</dbReference>
<dbReference type="AlphaFoldDB" id="A0A9J7XEH0"/>
<dbReference type="PANTHER" id="PTHR10903:SF62">
    <property type="entry name" value="GTPASE IMAP FAMILY MEMBER 4-LIKE-RELATED"/>
    <property type="match status" value="1"/>
</dbReference>
<keyword evidence="4" id="KW-1133">Transmembrane helix</keyword>
<reference evidence="6" key="2">
    <citation type="submission" date="2025-09" db="UniProtKB">
        <authorList>
            <consortium name="Ensembl"/>
        </authorList>
    </citation>
    <scope>IDENTIFICATION</scope>
</reference>
<feature type="domain" description="AIG1-type G" evidence="5">
    <location>
        <begin position="1"/>
        <end position="207"/>
    </location>
</feature>
<reference evidence="6" key="1">
    <citation type="submission" date="2025-08" db="UniProtKB">
        <authorList>
            <consortium name="Ensembl"/>
        </authorList>
    </citation>
    <scope>IDENTIFICATION</scope>
</reference>
<sequence>MEQRKIVLLGKTGDGKSSAGNTILGKKVFTTKASANSVTDKCESADGTLDGRKITVIDAPGVFDTNHDDEEIKSEILKALIECAPGIDAFVMVLKVGRYTKHENEVVQKILNIFKEEHVLKHSVILFTFGEQLENKTIEEFVKTSSQLQQLVAKCGGRCHVIDNKYWNNCNAGDKSNKVQVKNLLETIDKMVEENGCYSNELLQMLEKEIQEEMKKNKNVPPEEQRERAKKIVHEKLMKQITGALTGVLIGALLGAGVALASVVAVLQAICPLKELLRDKVAAAVLGTGAVAVAGATAVKGGAAAGAGGAAVAVEAAVAGGAAAGAGGAAVAGGAAAAVAVEAAVAGGAAAGAGGAAVAVEAAVAGGAAEAGAVAGGAKAAAGAGAVSISAGVLGVAAVVGAVEGGITGWKAAEEAGSVCDAMIKAAMANFENATAAVEKIQEFVALALNQKNINTC</sequence>
<dbReference type="PROSITE" id="PS51720">
    <property type="entry name" value="G_AIG1"/>
    <property type="match status" value="1"/>
</dbReference>
<accession>A0A9J7XEH0</accession>
<organism evidence="6 7">
    <name type="scientific">Cyprinus carpio carpio</name>
    <dbReference type="NCBI Taxonomy" id="630221"/>
    <lineage>
        <taxon>Eukaryota</taxon>
        <taxon>Metazoa</taxon>
        <taxon>Chordata</taxon>
        <taxon>Craniata</taxon>
        <taxon>Vertebrata</taxon>
        <taxon>Euteleostomi</taxon>
        <taxon>Actinopterygii</taxon>
        <taxon>Neopterygii</taxon>
        <taxon>Teleostei</taxon>
        <taxon>Ostariophysi</taxon>
        <taxon>Cypriniformes</taxon>
        <taxon>Cyprinidae</taxon>
        <taxon>Cyprininae</taxon>
        <taxon>Cyprinus</taxon>
    </lineage>
</organism>
<dbReference type="PANTHER" id="PTHR10903">
    <property type="entry name" value="GTPASE, IMAP FAMILY MEMBER-RELATED"/>
    <property type="match status" value="1"/>
</dbReference>
<feature type="transmembrane region" description="Helical" evidence="4">
    <location>
        <begin position="244"/>
        <end position="270"/>
    </location>
</feature>
<evidence type="ECO:0000256" key="3">
    <source>
        <dbReference type="ARBA" id="ARBA00023134"/>
    </source>
</evidence>
<dbReference type="InterPro" id="IPR027417">
    <property type="entry name" value="P-loop_NTPase"/>
</dbReference>
<keyword evidence="3" id="KW-0342">GTP-binding</keyword>
<keyword evidence="4" id="KW-0812">Transmembrane</keyword>
<keyword evidence="2" id="KW-0547">Nucleotide-binding</keyword>